<dbReference type="AlphaFoldDB" id="A0A3P8I7K7"/>
<dbReference type="EMBL" id="UZAL01030474">
    <property type="protein sequence ID" value="VDP53973.1"/>
    <property type="molecule type" value="Genomic_DNA"/>
</dbReference>
<organism evidence="1 2">
    <name type="scientific">Schistosoma mattheei</name>
    <dbReference type="NCBI Taxonomy" id="31246"/>
    <lineage>
        <taxon>Eukaryota</taxon>
        <taxon>Metazoa</taxon>
        <taxon>Spiralia</taxon>
        <taxon>Lophotrochozoa</taxon>
        <taxon>Platyhelminthes</taxon>
        <taxon>Trematoda</taxon>
        <taxon>Digenea</taxon>
        <taxon>Strigeidida</taxon>
        <taxon>Schistosomatoidea</taxon>
        <taxon>Schistosomatidae</taxon>
        <taxon>Schistosoma</taxon>
    </lineage>
</organism>
<gene>
    <name evidence="1" type="ORF">SMTD_LOCUS10326</name>
</gene>
<keyword evidence="2" id="KW-1185">Reference proteome</keyword>
<reference evidence="1 2" key="1">
    <citation type="submission" date="2018-11" db="EMBL/GenBank/DDBJ databases">
        <authorList>
            <consortium name="Pathogen Informatics"/>
        </authorList>
    </citation>
    <scope>NUCLEOTIDE SEQUENCE [LARGE SCALE GENOMIC DNA]</scope>
    <source>
        <strain>Denwood</strain>
        <strain evidence="2">Zambia</strain>
    </source>
</reference>
<name>A0A3P8I7K7_9TREM</name>
<dbReference type="Proteomes" id="UP000269396">
    <property type="component" value="Unassembled WGS sequence"/>
</dbReference>
<proteinExistence type="predicted"/>
<protein>
    <submittedName>
        <fullName evidence="1">Uncharacterized protein</fullName>
    </submittedName>
</protein>
<accession>A0A3P8I7K7</accession>
<evidence type="ECO:0000313" key="2">
    <source>
        <dbReference type="Proteomes" id="UP000269396"/>
    </source>
</evidence>
<evidence type="ECO:0000313" key="1">
    <source>
        <dbReference type="EMBL" id="VDP53973.1"/>
    </source>
</evidence>
<sequence length="54" mass="6777">MLTTVYAKYFGVVGQNNISNKILWGRTYQIPMEEEIRKKRWRWRGHRLRKYKYL</sequence>